<organism evidence="1 2">
    <name type="scientific">Aldrovandia affinis</name>
    <dbReference type="NCBI Taxonomy" id="143900"/>
    <lineage>
        <taxon>Eukaryota</taxon>
        <taxon>Metazoa</taxon>
        <taxon>Chordata</taxon>
        <taxon>Craniata</taxon>
        <taxon>Vertebrata</taxon>
        <taxon>Euteleostomi</taxon>
        <taxon>Actinopterygii</taxon>
        <taxon>Neopterygii</taxon>
        <taxon>Teleostei</taxon>
        <taxon>Notacanthiformes</taxon>
        <taxon>Halosauridae</taxon>
        <taxon>Aldrovandia</taxon>
    </lineage>
</organism>
<comment type="caution">
    <text evidence="1">The sequence shown here is derived from an EMBL/GenBank/DDBJ whole genome shotgun (WGS) entry which is preliminary data.</text>
</comment>
<protein>
    <submittedName>
        <fullName evidence="1">Uncharacterized protein</fullName>
    </submittedName>
</protein>
<dbReference type="Proteomes" id="UP001221898">
    <property type="component" value="Unassembled WGS sequence"/>
</dbReference>
<dbReference type="AlphaFoldDB" id="A0AAD7S451"/>
<accession>A0AAD7S451</accession>
<evidence type="ECO:0000313" key="2">
    <source>
        <dbReference type="Proteomes" id="UP001221898"/>
    </source>
</evidence>
<proteinExistence type="predicted"/>
<sequence length="78" mass="8394">MCLDRPKGDRAKRVTVYRAVFATPGADHTRDETGAMLSLRRAAQILPRAIRPCSLCTLCGPAKWQSALKCSSSSAEGS</sequence>
<gene>
    <name evidence="1" type="ORF">AAFF_G00030780</name>
</gene>
<evidence type="ECO:0000313" key="1">
    <source>
        <dbReference type="EMBL" id="KAJ8395597.1"/>
    </source>
</evidence>
<name>A0AAD7S451_9TELE</name>
<dbReference type="EMBL" id="JAINUG010000115">
    <property type="protein sequence ID" value="KAJ8395597.1"/>
    <property type="molecule type" value="Genomic_DNA"/>
</dbReference>
<reference evidence="1" key="1">
    <citation type="journal article" date="2023" name="Science">
        <title>Genome structures resolve the early diversification of teleost fishes.</title>
        <authorList>
            <person name="Parey E."/>
            <person name="Louis A."/>
            <person name="Montfort J."/>
            <person name="Bouchez O."/>
            <person name="Roques C."/>
            <person name="Iampietro C."/>
            <person name="Lluch J."/>
            <person name="Castinel A."/>
            <person name="Donnadieu C."/>
            <person name="Desvignes T."/>
            <person name="Floi Bucao C."/>
            <person name="Jouanno E."/>
            <person name="Wen M."/>
            <person name="Mejri S."/>
            <person name="Dirks R."/>
            <person name="Jansen H."/>
            <person name="Henkel C."/>
            <person name="Chen W.J."/>
            <person name="Zahm M."/>
            <person name="Cabau C."/>
            <person name="Klopp C."/>
            <person name="Thompson A.W."/>
            <person name="Robinson-Rechavi M."/>
            <person name="Braasch I."/>
            <person name="Lecointre G."/>
            <person name="Bobe J."/>
            <person name="Postlethwait J.H."/>
            <person name="Berthelot C."/>
            <person name="Roest Crollius H."/>
            <person name="Guiguen Y."/>
        </authorList>
    </citation>
    <scope>NUCLEOTIDE SEQUENCE</scope>
    <source>
        <strain evidence="1">NC1722</strain>
    </source>
</reference>
<keyword evidence="2" id="KW-1185">Reference proteome</keyword>